<reference evidence="2" key="1">
    <citation type="submission" date="2019-08" db="EMBL/GenBank/DDBJ databases">
        <title>Reference gene set and small RNA set construction with multiple tissues from Davidia involucrata Baill.</title>
        <authorList>
            <person name="Yang H."/>
            <person name="Zhou C."/>
            <person name="Li G."/>
            <person name="Wang J."/>
            <person name="Gao P."/>
            <person name="Wang M."/>
            <person name="Wang R."/>
            <person name="Zhao Y."/>
        </authorList>
    </citation>
    <scope>NUCLEOTIDE SEQUENCE</scope>
    <source>
        <tissue evidence="2">Mixed with DoveR01_LX</tissue>
    </source>
</reference>
<sequence>MVKANDSWPCEQHSAWNSPNLNYMSTLLQSGRQNGLPSCMNPSTFSSNVASPGFAVSDLPGLKTGQTNGAHGLFHFMPPPLESLLSTPYPYLKEKQSASSYGLGVKATPNAVYGSVQKRFLIFDQSGNQKRLIFAPVCSPVQNPIVAPKTPICACDLHDEKQAANIEEILPIKPVIQEKSDENHMLEGSEMHEDTEEINALLYSDEYGDGDSDSDSDSDSVDDEVTSTGHSPFPIKRSHEKDELVEEMTEEIDGSYGVTKRQRLLDGGYKKSPLMDIASSVKLDRTCKFDDDAESSCAKGRTQEKDVGSILGNKQSRKDKIWETLRILERIIPGVKSKDPLLVIDEAINYLESLKLKAKALGASHP</sequence>
<dbReference type="Pfam" id="PF23173">
    <property type="entry name" value="bHLH_SAC51"/>
    <property type="match status" value="1"/>
</dbReference>
<dbReference type="CDD" id="cd18917">
    <property type="entry name" value="bHLH_AtSAC51_like"/>
    <property type="match status" value="1"/>
</dbReference>
<dbReference type="InterPro" id="IPR037546">
    <property type="entry name" value="SAC51-like"/>
</dbReference>
<dbReference type="PANTHER" id="PTHR36066:SF8">
    <property type="entry name" value="TRANSCRIPTION FACTOR SAC51"/>
    <property type="match status" value="1"/>
</dbReference>
<protein>
    <recommendedName>
        <fullName evidence="4">BHLH domain-containing protein</fullName>
    </recommendedName>
</protein>
<feature type="compositionally biased region" description="Acidic residues" evidence="1">
    <location>
        <begin position="206"/>
        <end position="225"/>
    </location>
</feature>
<accession>A0A5B7AHK3</accession>
<dbReference type="EMBL" id="GHES01025229">
    <property type="protein sequence ID" value="MPA55788.1"/>
    <property type="molecule type" value="Transcribed_RNA"/>
</dbReference>
<proteinExistence type="predicted"/>
<dbReference type="EMBL" id="GHES01025225">
    <property type="protein sequence ID" value="MPA55784.1"/>
    <property type="molecule type" value="Transcribed_RNA"/>
</dbReference>
<organism evidence="2">
    <name type="scientific">Davidia involucrata</name>
    <name type="common">Dove tree</name>
    <dbReference type="NCBI Taxonomy" id="16924"/>
    <lineage>
        <taxon>Eukaryota</taxon>
        <taxon>Viridiplantae</taxon>
        <taxon>Streptophyta</taxon>
        <taxon>Embryophyta</taxon>
        <taxon>Tracheophyta</taxon>
        <taxon>Spermatophyta</taxon>
        <taxon>Magnoliopsida</taxon>
        <taxon>eudicotyledons</taxon>
        <taxon>Gunneridae</taxon>
        <taxon>Pentapetalae</taxon>
        <taxon>asterids</taxon>
        <taxon>Cornales</taxon>
        <taxon>Nyssaceae</taxon>
        <taxon>Davidia</taxon>
    </lineage>
</organism>
<name>A0A5B7AHK3_DAVIN</name>
<evidence type="ECO:0000313" key="3">
    <source>
        <dbReference type="EMBL" id="MPA55788.1"/>
    </source>
</evidence>
<evidence type="ECO:0000313" key="2">
    <source>
        <dbReference type="EMBL" id="MPA55784.1"/>
    </source>
</evidence>
<gene>
    <name evidence="2" type="ORF">Din_025225</name>
    <name evidence="3" type="ORF">Din_025229</name>
</gene>
<evidence type="ECO:0000256" key="1">
    <source>
        <dbReference type="SAM" id="MobiDB-lite"/>
    </source>
</evidence>
<feature type="region of interest" description="Disordered" evidence="1">
    <location>
        <begin position="205"/>
        <end position="242"/>
    </location>
</feature>
<evidence type="ECO:0008006" key="4">
    <source>
        <dbReference type="Google" id="ProtNLM"/>
    </source>
</evidence>
<dbReference type="PANTHER" id="PTHR36066">
    <property type="entry name" value="TRANSCRIPTION FACTOR BHLH145"/>
    <property type="match status" value="1"/>
</dbReference>
<dbReference type="AlphaFoldDB" id="A0A5B7AHK3"/>